<feature type="repeat" description="ANK" evidence="3">
    <location>
        <begin position="198"/>
        <end position="230"/>
    </location>
</feature>
<dbReference type="EnsemblMetazoa" id="XM_016989714">
    <property type="protein sequence ID" value="XP_016845203"/>
    <property type="gene ID" value="LOC107982166"/>
</dbReference>
<keyword evidence="2 3" id="KW-0040">ANK repeat</keyword>
<feature type="repeat" description="ANK" evidence="3">
    <location>
        <begin position="130"/>
        <end position="162"/>
    </location>
</feature>
<dbReference type="OMA" id="VIACEYR"/>
<organism evidence="4 5">
    <name type="scientific">Nasonia vitripennis</name>
    <name type="common">Parasitic wasp</name>
    <dbReference type="NCBI Taxonomy" id="7425"/>
    <lineage>
        <taxon>Eukaryota</taxon>
        <taxon>Metazoa</taxon>
        <taxon>Ecdysozoa</taxon>
        <taxon>Arthropoda</taxon>
        <taxon>Hexapoda</taxon>
        <taxon>Insecta</taxon>
        <taxon>Pterygota</taxon>
        <taxon>Neoptera</taxon>
        <taxon>Endopterygota</taxon>
        <taxon>Hymenoptera</taxon>
        <taxon>Apocrita</taxon>
        <taxon>Proctotrupomorpha</taxon>
        <taxon>Chalcidoidea</taxon>
        <taxon>Pteromalidae</taxon>
        <taxon>Pteromalinae</taxon>
        <taxon>Nasonia</taxon>
    </lineage>
</organism>
<dbReference type="InterPro" id="IPR051165">
    <property type="entry name" value="Multifunctional_ANK_Repeat"/>
</dbReference>
<feature type="repeat" description="ANK" evidence="3">
    <location>
        <begin position="499"/>
        <end position="531"/>
    </location>
</feature>
<dbReference type="PANTHER" id="PTHR24123">
    <property type="entry name" value="ANKYRIN REPEAT-CONTAINING"/>
    <property type="match status" value="1"/>
</dbReference>
<feature type="repeat" description="ANK" evidence="3">
    <location>
        <begin position="400"/>
        <end position="432"/>
    </location>
</feature>
<dbReference type="OrthoDB" id="20872at2759"/>
<feature type="repeat" description="ANK" evidence="3">
    <location>
        <begin position="466"/>
        <end position="498"/>
    </location>
</feature>
<feature type="repeat" description="ANK" evidence="3">
    <location>
        <begin position="367"/>
        <end position="399"/>
    </location>
</feature>
<dbReference type="PROSITE" id="PS50088">
    <property type="entry name" value="ANK_REPEAT"/>
    <property type="match status" value="9"/>
</dbReference>
<dbReference type="InterPro" id="IPR036770">
    <property type="entry name" value="Ankyrin_rpt-contain_sf"/>
</dbReference>
<dbReference type="SUPFAM" id="SSF48403">
    <property type="entry name" value="Ankyrin repeat"/>
    <property type="match status" value="2"/>
</dbReference>
<dbReference type="Gene3D" id="1.25.40.20">
    <property type="entry name" value="Ankyrin repeat-containing domain"/>
    <property type="match status" value="2"/>
</dbReference>
<dbReference type="InParanoid" id="A0A7M7M810"/>
<feature type="repeat" description="ANK" evidence="3">
    <location>
        <begin position="436"/>
        <end position="465"/>
    </location>
</feature>
<dbReference type="Pfam" id="PF12796">
    <property type="entry name" value="Ank_2"/>
    <property type="match status" value="4"/>
</dbReference>
<dbReference type="KEGG" id="nvi:107982166"/>
<protein>
    <submittedName>
        <fullName evidence="4">Uncharacterized protein</fullName>
    </submittedName>
</protein>
<dbReference type="Pfam" id="PF00023">
    <property type="entry name" value="Ank"/>
    <property type="match status" value="1"/>
</dbReference>
<evidence type="ECO:0000256" key="3">
    <source>
        <dbReference type="PROSITE-ProRule" id="PRU00023"/>
    </source>
</evidence>
<feature type="repeat" description="ANK" evidence="3">
    <location>
        <begin position="334"/>
        <end position="366"/>
    </location>
</feature>
<keyword evidence="1" id="KW-0677">Repeat</keyword>
<dbReference type="PROSITE" id="PS50297">
    <property type="entry name" value="ANK_REP_REGION"/>
    <property type="match status" value="8"/>
</dbReference>
<keyword evidence="5" id="KW-1185">Reference proteome</keyword>
<evidence type="ECO:0000313" key="5">
    <source>
        <dbReference type="Proteomes" id="UP000002358"/>
    </source>
</evidence>
<dbReference type="PRINTS" id="PR01415">
    <property type="entry name" value="ANKYRIN"/>
</dbReference>
<feature type="repeat" description="ANK" evidence="3">
    <location>
        <begin position="163"/>
        <end position="191"/>
    </location>
</feature>
<dbReference type="PANTHER" id="PTHR24123:SF141">
    <property type="entry name" value="ANKYRIN 2, ISOFORM U"/>
    <property type="match status" value="1"/>
</dbReference>
<evidence type="ECO:0000256" key="1">
    <source>
        <dbReference type="ARBA" id="ARBA00022737"/>
    </source>
</evidence>
<gene>
    <name evidence="4" type="primary">107982166</name>
</gene>
<dbReference type="SMART" id="SM00248">
    <property type="entry name" value="ANK"/>
    <property type="match status" value="13"/>
</dbReference>
<dbReference type="AlphaFoldDB" id="A0A7M7M810"/>
<dbReference type="InterPro" id="IPR002110">
    <property type="entry name" value="Ankyrin_rpt"/>
</dbReference>
<reference evidence="4" key="1">
    <citation type="submission" date="2021-01" db="UniProtKB">
        <authorList>
            <consortium name="EnsemblMetazoa"/>
        </authorList>
    </citation>
    <scope>IDENTIFICATION</scope>
</reference>
<sequence>MSSVFFNIYEDDDDEDSCSDTATVIGDFPIDWYTENRQLLNQAIEEEDLLQISYHLAFEPDPHVPILGKPSPLWMAIHNSTPEIVDVLIRSGYSIMEIQCPSTYYFHSDDYTYTGDHDSLSDYKGYTYFTYMTLLHWAVINDSYSKVKVLLAHGASPNWVDERGNSVLLYAVESGSVRIAEELIKQGAKVNEPLPKHPGNYLIHDAVHSGNLPMVKMLLNYGAKVNVINCDDQSVLHLLLKPKRKEMPDLVQLLADAGCPINYRLQDKFSPLYLAVEQRRTRTCRILLEHLADPNAGIYGTNAFPLVIACEYRCLSLIRHLLQSGAYVDQRLDSSQTLLHVACTKGHTEVVRELLKYGADVDAIDNAHKTPLHAAVERGSKWIVRLLLRNGANAEVPDNEMYTPLHRATFLGLVDMVKILLEAEADMNTEDDWCFTLLHTACRKDKLQVVKLLVKMGADVNRKSKIKVTPLHLAVEHGSTSLVQFLLRKGADVNCRGPDNKTPIFRACSYHNAAKIKLLLNYGAKMNVKDNSGSTPFRQLYYKEREAGQIMLKHMALRFYNGERIEACDLRLLRDHNAAHAYFMNALGRVMMLKNDKFFRNVTFFDVLCMKPSQLLKLVRNNEFIGAFRANYGKHKSFWDDLEIKFEKALMERELLYSAEHFLTSIFGKYLPAASLERMATFFIIDALDQMEEEEARKADNSHVHPLVARFQRRGHM</sequence>
<proteinExistence type="predicted"/>
<evidence type="ECO:0000256" key="2">
    <source>
        <dbReference type="ARBA" id="ARBA00023043"/>
    </source>
</evidence>
<dbReference type="SMR" id="A0A7M7M810"/>
<accession>A0A7M7M810</accession>
<name>A0A7M7M810_NASVI</name>
<evidence type="ECO:0000313" key="4">
    <source>
        <dbReference type="EnsemblMetazoa" id="XP_016845203"/>
    </source>
</evidence>
<dbReference type="Proteomes" id="UP000002358">
    <property type="component" value="Chromosome 4"/>
</dbReference>